<dbReference type="PANTHER" id="PTHR30055">
    <property type="entry name" value="HTH-TYPE TRANSCRIPTIONAL REGULATOR RUTR"/>
    <property type="match status" value="1"/>
</dbReference>
<dbReference type="PANTHER" id="PTHR30055:SF226">
    <property type="entry name" value="HTH-TYPE TRANSCRIPTIONAL REGULATOR PKSA"/>
    <property type="match status" value="1"/>
</dbReference>
<comment type="caution">
    <text evidence="4">The sequence shown here is derived from an EMBL/GenBank/DDBJ whole genome shotgun (WGS) entry which is preliminary data.</text>
</comment>
<dbReference type="PRINTS" id="PR00455">
    <property type="entry name" value="HTHTETR"/>
</dbReference>
<dbReference type="InterPro" id="IPR050109">
    <property type="entry name" value="HTH-type_TetR-like_transc_reg"/>
</dbReference>
<dbReference type="Pfam" id="PF00440">
    <property type="entry name" value="TetR_N"/>
    <property type="match status" value="1"/>
</dbReference>
<evidence type="ECO:0000313" key="4">
    <source>
        <dbReference type="EMBL" id="TCJ31001.1"/>
    </source>
</evidence>
<dbReference type="EMBL" id="SJZJ01000001">
    <property type="protein sequence ID" value="TCJ31001.1"/>
    <property type="molecule type" value="Genomic_DNA"/>
</dbReference>
<accession>A0A4R1CIY3</accession>
<dbReference type="PROSITE" id="PS50977">
    <property type="entry name" value="HTH_TETR_2"/>
    <property type="match status" value="1"/>
</dbReference>
<feature type="domain" description="HTH tetR-type" evidence="3">
    <location>
        <begin position="34"/>
        <end position="94"/>
    </location>
</feature>
<gene>
    <name evidence="4" type="ORF">EPD65_00015</name>
</gene>
<feature type="DNA-binding region" description="H-T-H motif" evidence="2">
    <location>
        <begin position="57"/>
        <end position="76"/>
    </location>
</feature>
<dbReference type="SUPFAM" id="SSF46689">
    <property type="entry name" value="Homeodomain-like"/>
    <property type="match status" value="1"/>
</dbReference>
<dbReference type="GO" id="GO:0000976">
    <property type="term" value="F:transcription cis-regulatory region binding"/>
    <property type="evidence" value="ECO:0007669"/>
    <property type="project" value="TreeGrafter"/>
</dbReference>
<reference evidence="4 5" key="1">
    <citation type="submission" date="2019-03" db="EMBL/GenBank/DDBJ databases">
        <authorList>
            <person name="Kim M.K.M."/>
        </authorList>
    </citation>
    <scope>NUCLEOTIDE SEQUENCE [LARGE SCALE GENOMIC DNA]</scope>
    <source>
        <strain evidence="4 5">18JY15-6</strain>
    </source>
</reference>
<protein>
    <submittedName>
        <fullName evidence="4">TetR/AcrR family transcriptional regulator</fullName>
    </submittedName>
</protein>
<dbReference type="Gene3D" id="1.10.357.10">
    <property type="entry name" value="Tetracycline Repressor, domain 2"/>
    <property type="match status" value="1"/>
</dbReference>
<proteinExistence type="predicted"/>
<name>A0A4R1CIY3_9ACTN</name>
<evidence type="ECO:0000256" key="2">
    <source>
        <dbReference type="PROSITE-ProRule" id="PRU00335"/>
    </source>
</evidence>
<keyword evidence="5" id="KW-1185">Reference proteome</keyword>
<evidence type="ECO:0000313" key="5">
    <source>
        <dbReference type="Proteomes" id="UP000295453"/>
    </source>
</evidence>
<dbReference type="InterPro" id="IPR009057">
    <property type="entry name" value="Homeodomain-like_sf"/>
</dbReference>
<evidence type="ECO:0000259" key="3">
    <source>
        <dbReference type="PROSITE" id="PS50977"/>
    </source>
</evidence>
<organism evidence="4 5">
    <name type="scientific">Nocardioides jejuensis</name>
    <dbReference type="NCBI Taxonomy" id="2502782"/>
    <lineage>
        <taxon>Bacteria</taxon>
        <taxon>Bacillati</taxon>
        <taxon>Actinomycetota</taxon>
        <taxon>Actinomycetes</taxon>
        <taxon>Propionibacteriales</taxon>
        <taxon>Nocardioidaceae</taxon>
        <taxon>Nocardioides</taxon>
    </lineage>
</organism>
<evidence type="ECO:0000256" key="1">
    <source>
        <dbReference type="ARBA" id="ARBA00023125"/>
    </source>
</evidence>
<dbReference type="Proteomes" id="UP000295453">
    <property type="component" value="Unassembled WGS sequence"/>
</dbReference>
<dbReference type="AlphaFoldDB" id="A0A4R1CIY3"/>
<dbReference type="InterPro" id="IPR001647">
    <property type="entry name" value="HTH_TetR"/>
</dbReference>
<dbReference type="GO" id="GO:0003700">
    <property type="term" value="F:DNA-binding transcription factor activity"/>
    <property type="evidence" value="ECO:0007669"/>
    <property type="project" value="TreeGrafter"/>
</dbReference>
<keyword evidence="1 2" id="KW-0238">DNA-binding</keyword>
<sequence>MRPFLSGRACEPVRFCPTSGDFKGGGCMTVARVGDRRTHLAQSALEVLSETGYANTGVRDIAQRSSYSHGVLHYYFKDKSALILEAVRLFKTGCVERYDAAIDGVTTAAGVLAAFEERLVDSLVTDGRLHRLWYDVRTQGWFGSVDGAALAEIDALIEAMVVRVLDTYARLSGLRLRVEAATAYALVDGLFQRALQEHFQGDENAPRALVARVREAMPLLVG</sequence>
<dbReference type="OrthoDB" id="8220622at2"/>